<keyword evidence="11" id="KW-1185">Reference proteome</keyword>
<feature type="transmembrane region" description="Helical" evidence="9">
    <location>
        <begin position="509"/>
        <end position="531"/>
    </location>
</feature>
<feature type="transmembrane region" description="Helical" evidence="9">
    <location>
        <begin position="451"/>
        <end position="469"/>
    </location>
</feature>
<reference evidence="10" key="1">
    <citation type="submission" date="2021-03" db="EMBL/GenBank/DDBJ databases">
        <title>Streptomyces poriferae sp. nov., a novel marine sponge-derived Actinobacteria species with anti-MRSA activity.</title>
        <authorList>
            <person name="Sandoval-Powers M."/>
            <person name="Kralova S."/>
            <person name="Nguyen G.-S."/>
            <person name="Fawwal D."/>
            <person name="Degnes K."/>
            <person name="Klinkenberg G."/>
            <person name="Sletta H."/>
            <person name="Wentzel A."/>
            <person name="Liles M.R."/>
        </authorList>
    </citation>
    <scope>NUCLEOTIDE SEQUENCE</scope>
    <source>
        <strain evidence="10">DSM 41794</strain>
    </source>
</reference>
<feature type="transmembrane region" description="Helical" evidence="9">
    <location>
        <begin position="481"/>
        <end position="503"/>
    </location>
</feature>
<feature type="transmembrane region" description="Helical" evidence="9">
    <location>
        <begin position="264"/>
        <end position="282"/>
    </location>
</feature>
<evidence type="ECO:0000256" key="7">
    <source>
        <dbReference type="ARBA" id="ARBA00023136"/>
    </source>
</evidence>
<proteinExistence type="predicted"/>
<name>A0A939F8N4_9ACTN</name>
<organism evidence="10 11">
    <name type="scientific">Streptomyces beijiangensis</name>
    <dbReference type="NCBI Taxonomy" id="163361"/>
    <lineage>
        <taxon>Bacteria</taxon>
        <taxon>Bacillati</taxon>
        <taxon>Actinomycetota</taxon>
        <taxon>Actinomycetes</taxon>
        <taxon>Kitasatosporales</taxon>
        <taxon>Streptomycetaceae</taxon>
        <taxon>Streptomyces</taxon>
    </lineage>
</organism>
<dbReference type="EMBL" id="JAFLRJ010000207">
    <property type="protein sequence ID" value="MBO0514420.1"/>
    <property type="molecule type" value="Genomic_DNA"/>
</dbReference>
<feature type="transmembrane region" description="Helical" evidence="9">
    <location>
        <begin position="421"/>
        <end position="445"/>
    </location>
</feature>
<dbReference type="InterPro" id="IPR051050">
    <property type="entry name" value="Lipid_II_flippase_MurJ/MviN"/>
</dbReference>
<evidence type="ECO:0000256" key="1">
    <source>
        <dbReference type="ARBA" id="ARBA00004651"/>
    </source>
</evidence>
<dbReference type="InterPro" id="IPR004268">
    <property type="entry name" value="MurJ"/>
</dbReference>
<keyword evidence="5" id="KW-0573">Peptidoglycan synthesis</keyword>
<accession>A0A939F8N4</accession>
<evidence type="ECO:0000256" key="6">
    <source>
        <dbReference type="ARBA" id="ARBA00022989"/>
    </source>
</evidence>
<dbReference type="PRINTS" id="PR01806">
    <property type="entry name" value="VIRFACTRMVIN"/>
</dbReference>
<dbReference type="AlphaFoldDB" id="A0A939F8N4"/>
<feature type="region of interest" description="Disordered" evidence="8">
    <location>
        <begin position="553"/>
        <end position="577"/>
    </location>
</feature>
<feature type="transmembrane region" description="Helical" evidence="9">
    <location>
        <begin position="350"/>
        <end position="372"/>
    </location>
</feature>
<feature type="transmembrane region" description="Helical" evidence="9">
    <location>
        <begin position="225"/>
        <end position="244"/>
    </location>
</feature>
<feature type="transmembrane region" description="Helical" evidence="9">
    <location>
        <begin position="36"/>
        <end position="57"/>
    </location>
</feature>
<sequence>MADIHSPVPGTRRPLARYRKGGRGPEADELPGGRGVLARAALLTAVLTAAGAVLGLARDQTLAHLFGAGSETDAFLVAWTVPEFASTLLIEDAMALLLVPAFSRALALRAGDASLRTDPVRHLLRTTLPRLALATGAVAALVVLAAPALVSVLAPGLREPHLAIDCTRLTATCVFTFALAGYFSAALRAHGCYISPAMIYVAYNVGIIGTLLVTEGAGWGVRSAAAGVAIGGVLMVAVQAPSLWRVLRVAPGSTGPVRTAAPEAGSTLALALMIPVVVFTVSRQSQVLVERFLASPLPGGAISHLNYAQKVAQIPMVLSLMLCTVNFPVVARALAAGRPRDAQRRMERDLIAAAAIVLVGTAVVIAAAPQIVELLFQRGAFDAEDTRATATIMRVYALGLLGQTLVGTLVRCYFSAARPLWYPAAAMLAGLAVNIFFGLATAALWGATGIAAANALGITVTAALLLCGIRRQGIPLATGRLSAGLCKLTAAAAVATAAGWFAARTPLGPFASVALTAVVAAVSFLAVAVLVRAPEITSLLASVSRRLVHADEEPPLGQNSLPGAQRSAVDRDVPLDQ</sequence>
<feature type="region of interest" description="Disordered" evidence="8">
    <location>
        <begin position="1"/>
        <end position="30"/>
    </location>
</feature>
<gene>
    <name evidence="10" type="ORF">J0695_21870</name>
</gene>
<feature type="transmembrane region" description="Helical" evidence="9">
    <location>
        <begin position="131"/>
        <end position="157"/>
    </location>
</feature>
<feature type="transmembrane region" description="Helical" evidence="9">
    <location>
        <begin position="169"/>
        <end position="187"/>
    </location>
</feature>
<feature type="transmembrane region" description="Helical" evidence="9">
    <location>
        <begin position="392"/>
        <end position="414"/>
    </location>
</feature>
<dbReference type="PANTHER" id="PTHR47019">
    <property type="entry name" value="LIPID II FLIPPASE MURJ"/>
    <property type="match status" value="1"/>
</dbReference>
<dbReference type="GO" id="GO:0009252">
    <property type="term" value="P:peptidoglycan biosynthetic process"/>
    <property type="evidence" value="ECO:0007669"/>
    <property type="project" value="UniProtKB-KW"/>
</dbReference>
<dbReference type="GO" id="GO:0015648">
    <property type="term" value="F:lipid-linked peptidoglycan transporter activity"/>
    <property type="evidence" value="ECO:0007669"/>
    <property type="project" value="TreeGrafter"/>
</dbReference>
<dbReference type="GO" id="GO:0005886">
    <property type="term" value="C:plasma membrane"/>
    <property type="evidence" value="ECO:0007669"/>
    <property type="project" value="UniProtKB-SubCell"/>
</dbReference>
<feature type="transmembrane region" description="Helical" evidence="9">
    <location>
        <begin position="193"/>
        <end position="213"/>
    </location>
</feature>
<evidence type="ECO:0000256" key="5">
    <source>
        <dbReference type="ARBA" id="ARBA00022984"/>
    </source>
</evidence>
<evidence type="ECO:0000256" key="9">
    <source>
        <dbReference type="SAM" id="Phobius"/>
    </source>
</evidence>
<evidence type="ECO:0000256" key="2">
    <source>
        <dbReference type="ARBA" id="ARBA00022475"/>
    </source>
</evidence>
<evidence type="ECO:0000313" key="11">
    <source>
        <dbReference type="Proteomes" id="UP000664167"/>
    </source>
</evidence>
<evidence type="ECO:0000256" key="8">
    <source>
        <dbReference type="SAM" id="MobiDB-lite"/>
    </source>
</evidence>
<keyword evidence="2" id="KW-1003">Cell membrane</keyword>
<keyword evidence="6 9" id="KW-1133">Transmembrane helix</keyword>
<dbReference type="PANTHER" id="PTHR47019:SF1">
    <property type="entry name" value="LIPID II FLIPPASE MURJ"/>
    <property type="match status" value="1"/>
</dbReference>
<comment type="caution">
    <text evidence="10">The sequence shown here is derived from an EMBL/GenBank/DDBJ whole genome shotgun (WGS) entry which is preliminary data.</text>
</comment>
<dbReference type="Proteomes" id="UP000664167">
    <property type="component" value="Unassembled WGS sequence"/>
</dbReference>
<dbReference type="GO" id="GO:0034204">
    <property type="term" value="P:lipid translocation"/>
    <property type="evidence" value="ECO:0007669"/>
    <property type="project" value="TreeGrafter"/>
</dbReference>
<dbReference type="Pfam" id="PF03023">
    <property type="entry name" value="MurJ"/>
    <property type="match status" value="1"/>
</dbReference>
<evidence type="ECO:0000256" key="3">
    <source>
        <dbReference type="ARBA" id="ARBA00022692"/>
    </source>
</evidence>
<comment type="subcellular location">
    <subcellularLocation>
        <location evidence="1">Cell membrane</location>
        <topology evidence="1">Multi-pass membrane protein</topology>
    </subcellularLocation>
</comment>
<feature type="compositionally biased region" description="Basic and acidic residues" evidence="8">
    <location>
        <begin position="568"/>
        <end position="577"/>
    </location>
</feature>
<keyword evidence="7 9" id="KW-0472">Membrane</keyword>
<protein>
    <submittedName>
        <fullName evidence="10">Murein biosynthesis protein MurJ</fullName>
    </submittedName>
</protein>
<evidence type="ECO:0000313" key="10">
    <source>
        <dbReference type="EMBL" id="MBO0514420.1"/>
    </source>
</evidence>
<keyword evidence="4" id="KW-0133">Cell shape</keyword>
<evidence type="ECO:0000256" key="4">
    <source>
        <dbReference type="ARBA" id="ARBA00022960"/>
    </source>
</evidence>
<dbReference type="GO" id="GO:0008360">
    <property type="term" value="P:regulation of cell shape"/>
    <property type="evidence" value="ECO:0007669"/>
    <property type="project" value="UniProtKB-KW"/>
</dbReference>
<dbReference type="RefSeq" id="WP_206963819.1">
    <property type="nucleotide sequence ID" value="NZ_BAAAJJ010000001.1"/>
</dbReference>
<keyword evidence="3 9" id="KW-0812">Transmembrane</keyword>